<evidence type="ECO:0000313" key="2">
    <source>
        <dbReference type="Proteomes" id="UP000828390"/>
    </source>
</evidence>
<evidence type="ECO:0000313" key="1">
    <source>
        <dbReference type="EMBL" id="KAH3730740.1"/>
    </source>
</evidence>
<gene>
    <name evidence="1" type="ORF">DPMN_056733</name>
</gene>
<accession>A0A9D4CS90</accession>
<reference evidence="1" key="1">
    <citation type="journal article" date="2019" name="bioRxiv">
        <title>The Genome of the Zebra Mussel, Dreissena polymorpha: A Resource for Invasive Species Research.</title>
        <authorList>
            <person name="McCartney M.A."/>
            <person name="Auch B."/>
            <person name="Kono T."/>
            <person name="Mallez S."/>
            <person name="Zhang Y."/>
            <person name="Obille A."/>
            <person name="Becker A."/>
            <person name="Abrahante J.E."/>
            <person name="Garbe J."/>
            <person name="Badalamenti J.P."/>
            <person name="Herman A."/>
            <person name="Mangelson H."/>
            <person name="Liachko I."/>
            <person name="Sullivan S."/>
            <person name="Sone E.D."/>
            <person name="Koren S."/>
            <person name="Silverstein K.A.T."/>
            <person name="Beckman K.B."/>
            <person name="Gohl D.M."/>
        </authorList>
    </citation>
    <scope>NUCLEOTIDE SEQUENCE</scope>
    <source>
        <strain evidence="1">Duluth1</strain>
        <tissue evidence="1">Whole animal</tissue>
    </source>
</reference>
<reference evidence="1" key="2">
    <citation type="submission" date="2020-11" db="EMBL/GenBank/DDBJ databases">
        <authorList>
            <person name="McCartney M.A."/>
            <person name="Auch B."/>
            <person name="Kono T."/>
            <person name="Mallez S."/>
            <person name="Becker A."/>
            <person name="Gohl D.M."/>
            <person name="Silverstein K.A.T."/>
            <person name="Koren S."/>
            <person name="Bechman K.B."/>
            <person name="Herman A."/>
            <person name="Abrahante J.E."/>
            <person name="Garbe J."/>
        </authorList>
    </citation>
    <scope>NUCLEOTIDE SEQUENCE</scope>
    <source>
        <strain evidence="1">Duluth1</strain>
        <tissue evidence="1">Whole animal</tissue>
    </source>
</reference>
<proteinExistence type="predicted"/>
<dbReference type="EMBL" id="JAIWYP010000012">
    <property type="protein sequence ID" value="KAH3730740.1"/>
    <property type="molecule type" value="Genomic_DNA"/>
</dbReference>
<dbReference type="AlphaFoldDB" id="A0A9D4CS90"/>
<organism evidence="1 2">
    <name type="scientific">Dreissena polymorpha</name>
    <name type="common">Zebra mussel</name>
    <name type="synonym">Mytilus polymorpha</name>
    <dbReference type="NCBI Taxonomy" id="45954"/>
    <lineage>
        <taxon>Eukaryota</taxon>
        <taxon>Metazoa</taxon>
        <taxon>Spiralia</taxon>
        <taxon>Lophotrochozoa</taxon>
        <taxon>Mollusca</taxon>
        <taxon>Bivalvia</taxon>
        <taxon>Autobranchia</taxon>
        <taxon>Heteroconchia</taxon>
        <taxon>Euheterodonta</taxon>
        <taxon>Imparidentia</taxon>
        <taxon>Neoheterodontei</taxon>
        <taxon>Myida</taxon>
        <taxon>Dreissenoidea</taxon>
        <taxon>Dreissenidae</taxon>
        <taxon>Dreissena</taxon>
    </lineage>
</organism>
<comment type="caution">
    <text evidence="1">The sequence shown here is derived from an EMBL/GenBank/DDBJ whole genome shotgun (WGS) entry which is preliminary data.</text>
</comment>
<dbReference type="Proteomes" id="UP000828390">
    <property type="component" value="Unassembled WGS sequence"/>
</dbReference>
<name>A0A9D4CS90_DREPO</name>
<protein>
    <submittedName>
        <fullName evidence="1">Uncharacterized protein</fullName>
    </submittedName>
</protein>
<sequence>MTCMYMKLFGGVTQRRANGGVTRRRAKFPTLEVFPIIMKLGQKICPNDILHDFENGFVCFKNMATKGGAFFLIWL</sequence>
<keyword evidence="2" id="KW-1185">Reference proteome</keyword>